<dbReference type="Proteomes" id="UP000346198">
    <property type="component" value="Unassembled WGS sequence"/>
</dbReference>
<dbReference type="GO" id="GO:0006004">
    <property type="term" value="P:fucose metabolic process"/>
    <property type="evidence" value="ECO:0007669"/>
    <property type="project" value="InterPro"/>
</dbReference>
<dbReference type="Gene3D" id="2.60.40.1180">
    <property type="entry name" value="Golgi alpha-mannosidase II"/>
    <property type="match status" value="1"/>
</dbReference>
<evidence type="ECO:0000259" key="9">
    <source>
        <dbReference type="Pfam" id="PF16757"/>
    </source>
</evidence>
<evidence type="ECO:0000256" key="5">
    <source>
        <dbReference type="ARBA" id="ARBA00022801"/>
    </source>
</evidence>
<keyword evidence="5" id="KW-0378">Hydrolase</keyword>
<dbReference type="GO" id="GO:0005764">
    <property type="term" value="C:lysosome"/>
    <property type="evidence" value="ECO:0007669"/>
    <property type="project" value="TreeGrafter"/>
</dbReference>
<dbReference type="Gene3D" id="3.20.20.80">
    <property type="entry name" value="Glycosidases"/>
    <property type="match status" value="1"/>
</dbReference>
<keyword evidence="6" id="KW-0326">Glycosidase</keyword>
<evidence type="ECO:0000256" key="7">
    <source>
        <dbReference type="SAM" id="SignalP"/>
    </source>
</evidence>
<comment type="function">
    <text evidence="1">Alpha-L-fucosidase is responsible for hydrolyzing the alpha-1,6-linked fucose joined to the reducing-end N-acetylglucosamine of the carbohydrate moieties of glycoproteins.</text>
</comment>
<name>A0A6C2UIF5_9BACT</name>
<keyword evidence="4 7" id="KW-0732">Signal</keyword>
<dbReference type="GO" id="GO:0016139">
    <property type="term" value="P:glycoside catabolic process"/>
    <property type="evidence" value="ECO:0007669"/>
    <property type="project" value="TreeGrafter"/>
</dbReference>
<dbReference type="Pfam" id="PF16757">
    <property type="entry name" value="Fucosidase_C"/>
    <property type="match status" value="1"/>
</dbReference>
<dbReference type="GO" id="GO:0004560">
    <property type="term" value="F:alpha-L-fucosidase activity"/>
    <property type="evidence" value="ECO:0007669"/>
    <property type="project" value="InterPro"/>
</dbReference>
<reference evidence="10 11" key="1">
    <citation type="submission" date="2019-04" db="EMBL/GenBank/DDBJ databases">
        <authorList>
            <person name="Van Vliet M D."/>
        </authorList>
    </citation>
    <scope>NUCLEOTIDE SEQUENCE [LARGE SCALE GENOMIC DNA]</scope>
    <source>
        <strain evidence="10 11">F21</strain>
    </source>
</reference>
<dbReference type="PANTHER" id="PTHR10030">
    <property type="entry name" value="ALPHA-L-FUCOSIDASE"/>
    <property type="match status" value="1"/>
</dbReference>
<comment type="similarity">
    <text evidence="2">Belongs to the glycosyl hydrolase 29 family.</text>
</comment>
<gene>
    <name evidence="10" type="ORF">SCARR_01712</name>
</gene>
<dbReference type="Pfam" id="PF01120">
    <property type="entry name" value="Alpha_L_fucos"/>
    <property type="match status" value="1"/>
</dbReference>
<dbReference type="InterPro" id="IPR016286">
    <property type="entry name" value="FUC_metazoa-typ"/>
</dbReference>
<proteinExistence type="inferred from homology"/>
<evidence type="ECO:0000259" key="8">
    <source>
        <dbReference type="Pfam" id="PF01120"/>
    </source>
</evidence>
<sequence length="493" mass="56711">MKAMWSAVVAGIAALGLQSQAEEFRYQPDWDSIRSHYQCPEWFRDAKFGIFLHWGPYAVPAYSSEKYPKGIYSERWQKGGMVPYTYHREHYGDPSEFGYKDLIPQFKAEKFDAVEWAALFKQAGARYVVSVAEHHDGYAMYASKHTRWNVVDTGPKKDTMRMLVDACRAEGMKFGVSSHFALHRVYYGKQDPKWDTNDPEFYDLYGKPVEKDALPSKEFLELWWNRTTDIIDQYEPDLLWFDFGLDKPGFESVHQPILAYYYNKGIDWGKEVVFQDKNMKYDRFPEDLIVLDIERGRMSDIHPRPWQTDTSIGKISWGYIDQEEYKTSDYLLDELIDIVSKNGCLLLNIGPKADGTIPDEAKGILADMGVWMKLNGEALFDTRPWKIFGEGPTKVSAGHHSEKENQDNVAADIRFTTKGDTLYAISLGWSENGTFLIQSLAKGNEYESRKIKSVEFISGANAVKWKQTMKGLAIRVQGGKPCEAAYAFRIRFK</sequence>
<dbReference type="InterPro" id="IPR000933">
    <property type="entry name" value="Glyco_hydro_29"/>
</dbReference>
<dbReference type="InterPro" id="IPR031919">
    <property type="entry name" value="Fucosidase_C"/>
</dbReference>
<keyword evidence="11" id="KW-1185">Reference proteome</keyword>
<dbReference type="PRINTS" id="PR00741">
    <property type="entry name" value="GLHYDRLASE29"/>
</dbReference>
<dbReference type="EC" id="3.2.1.51" evidence="3"/>
<dbReference type="InterPro" id="IPR057739">
    <property type="entry name" value="Glyco_hydro_29_N"/>
</dbReference>
<feature type="domain" description="Alpha-L-fucosidase C-terminal" evidence="9">
    <location>
        <begin position="406"/>
        <end position="490"/>
    </location>
</feature>
<dbReference type="EMBL" id="CAAHFH010000001">
    <property type="protein sequence ID" value="VGO19653.1"/>
    <property type="molecule type" value="Genomic_DNA"/>
</dbReference>
<feature type="domain" description="Glycoside hydrolase family 29 N-terminal" evidence="8">
    <location>
        <begin position="18"/>
        <end position="377"/>
    </location>
</feature>
<evidence type="ECO:0000313" key="11">
    <source>
        <dbReference type="Proteomes" id="UP000346198"/>
    </source>
</evidence>
<dbReference type="AlphaFoldDB" id="A0A6C2UIF5"/>
<feature type="chain" id="PRO_5025430763" description="alpha-L-fucosidase" evidence="7">
    <location>
        <begin position="22"/>
        <end position="493"/>
    </location>
</feature>
<dbReference type="SUPFAM" id="SSF51445">
    <property type="entry name" value="(Trans)glycosidases"/>
    <property type="match status" value="1"/>
</dbReference>
<evidence type="ECO:0000313" key="10">
    <source>
        <dbReference type="EMBL" id="VGO19653.1"/>
    </source>
</evidence>
<organism evidence="10 11">
    <name type="scientific">Pontiella sulfatireligans</name>
    <dbReference type="NCBI Taxonomy" id="2750658"/>
    <lineage>
        <taxon>Bacteria</taxon>
        <taxon>Pseudomonadati</taxon>
        <taxon>Kiritimatiellota</taxon>
        <taxon>Kiritimatiellia</taxon>
        <taxon>Kiritimatiellales</taxon>
        <taxon>Pontiellaceae</taxon>
        <taxon>Pontiella</taxon>
    </lineage>
</organism>
<accession>A0A6C2UIF5</accession>
<dbReference type="PIRSF" id="PIRSF001092">
    <property type="entry name" value="Alpha-L-fucosidase"/>
    <property type="match status" value="1"/>
</dbReference>
<dbReference type="InterPro" id="IPR013780">
    <property type="entry name" value="Glyco_hydro_b"/>
</dbReference>
<dbReference type="PANTHER" id="PTHR10030:SF37">
    <property type="entry name" value="ALPHA-L-FUCOSIDASE-RELATED"/>
    <property type="match status" value="1"/>
</dbReference>
<evidence type="ECO:0000256" key="4">
    <source>
        <dbReference type="ARBA" id="ARBA00022729"/>
    </source>
</evidence>
<evidence type="ECO:0000256" key="6">
    <source>
        <dbReference type="ARBA" id="ARBA00023295"/>
    </source>
</evidence>
<protein>
    <recommendedName>
        <fullName evidence="3">alpha-L-fucosidase</fullName>
        <ecNumber evidence="3">3.2.1.51</ecNumber>
    </recommendedName>
</protein>
<feature type="signal peptide" evidence="7">
    <location>
        <begin position="1"/>
        <end position="21"/>
    </location>
</feature>
<evidence type="ECO:0000256" key="3">
    <source>
        <dbReference type="ARBA" id="ARBA00012662"/>
    </source>
</evidence>
<dbReference type="InterPro" id="IPR017853">
    <property type="entry name" value="GH"/>
</dbReference>
<dbReference type="SMART" id="SM00812">
    <property type="entry name" value="Alpha_L_fucos"/>
    <property type="match status" value="1"/>
</dbReference>
<evidence type="ECO:0000256" key="1">
    <source>
        <dbReference type="ARBA" id="ARBA00004071"/>
    </source>
</evidence>
<dbReference type="RefSeq" id="WP_136061034.1">
    <property type="nucleotide sequence ID" value="NZ_CAAHFH010000001.1"/>
</dbReference>
<evidence type="ECO:0000256" key="2">
    <source>
        <dbReference type="ARBA" id="ARBA00007951"/>
    </source>
</evidence>